<sequence length="496" mass="55322">MPHTAKTQELVKTKSIKRNLINSLSAVFGLIVFGVFLSVDLSVDGWVDSQFDQAMLNKANSLKSHIRQVDSHIDVALNSDAAPEFKPGKDPQFYQVWQGEESLQRSASLEAYSNVDLLKTELPLGSSKIVPVELPNGLSGRASLSYFVPKLARGDGNPVPVYLTIYKSDQSTEHSLLIIDILLVSGFCLSLAVMRYLAVTIVDKGLKPLDSLNRELKSMLVEDHAGSKKVSSNTPRLLSTPARPVEEIEPIRQEINNYIQNNFKLLSNEKRITGDIAHELKTPISEIIALTEVYIRYPNDARIGETYKQDMLSIANRMRNIVEKLLLLQRTSSTSIERHIEPLELSDLLEQIVKELSFKQPDTAQRVTIESAYSKPLMADRFSLETILVNLLDNALFYGVRTQKVRLNSQVVNNALVLRIVNHVEQPLDDEQLEKLTDPLFQVDFARSDATRYGLGLSIVNNLCHLNGWTLSLSQAAGNTFIAALSLPLTDTRSAS</sequence>
<reference evidence="12 13" key="1">
    <citation type="submission" date="2016-10" db="EMBL/GenBank/DDBJ databases">
        <authorList>
            <person name="de Groot N.N."/>
        </authorList>
    </citation>
    <scope>NUCLEOTIDE SEQUENCE [LARGE SCALE GENOMIC DNA]</scope>
    <source>
        <strain evidence="12 13">CGMCC 1.10228</strain>
    </source>
</reference>
<dbReference type="Pfam" id="PF02518">
    <property type="entry name" value="HATPase_c"/>
    <property type="match status" value="1"/>
</dbReference>
<dbReference type="STRING" id="861298.SAMN04488136_102270"/>
<organism evidence="12 13">
    <name type="scientific">Vibrio xiamenensis</name>
    <dbReference type="NCBI Taxonomy" id="861298"/>
    <lineage>
        <taxon>Bacteria</taxon>
        <taxon>Pseudomonadati</taxon>
        <taxon>Pseudomonadota</taxon>
        <taxon>Gammaproteobacteria</taxon>
        <taxon>Vibrionales</taxon>
        <taxon>Vibrionaceae</taxon>
        <taxon>Vibrio</taxon>
    </lineage>
</organism>
<evidence type="ECO:0000256" key="4">
    <source>
        <dbReference type="ARBA" id="ARBA00022475"/>
    </source>
</evidence>
<dbReference type="EMBL" id="FNDD01000002">
    <property type="protein sequence ID" value="SDG77144.1"/>
    <property type="molecule type" value="Genomic_DNA"/>
</dbReference>
<dbReference type="SMART" id="SM00387">
    <property type="entry name" value="HATPase_c"/>
    <property type="match status" value="1"/>
</dbReference>
<keyword evidence="13" id="KW-1185">Reference proteome</keyword>
<dbReference type="PANTHER" id="PTHR44936:SF9">
    <property type="entry name" value="SENSOR PROTEIN CREC"/>
    <property type="match status" value="1"/>
</dbReference>
<accession>A0A1G7XWE3</accession>
<keyword evidence="8" id="KW-0902">Two-component regulatory system</keyword>
<keyword evidence="9" id="KW-0472">Membrane</keyword>
<dbReference type="RefSeq" id="WP_093269452.1">
    <property type="nucleotide sequence ID" value="NZ_FNDD01000002.1"/>
</dbReference>
<evidence type="ECO:0000256" key="6">
    <source>
        <dbReference type="ARBA" id="ARBA00022679"/>
    </source>
</evidence>
<keyword evidence="6" id="KW-0808">Transferase</keyword>
<comment type="subcellular location">
    <subcellularLocation>
        <location evidence="2">Cell membrane</location>
        <topology evidence="2">Multi-pass membrane protein</topology>
    </subcellularLocation>
</comment>
<dbReference type="GO" id="GO:0005886">
    <property type="term" value="C:plasma membrane"/>
    <property type="evidence" value="ECO:0007669"/>
    <property type="project" value="UniProtKB-SubCell"/>
</dbReference>
<dbReference type="InterPro" id="IPR003661">
    <property type="entry name" value="HisK_dim/P_dom"/>
</dbReference>
<feature type="transmembrane region" description="Helical" evidence="9">
    <location>
        <begin position="176"/>
        <end position="198"/>
    </location>
</feature>
<evidence type="ECO:0000256" key="5">
    <source>
        <dbReference type="ARBA" id="ARBA00022553"/>
    </source>
</evidence>
<dbReference type="PANTHER" id="PTHR44936">
    <property type="entry name" value="SENSOR PROTEIN CREC"/>
    <property type="match status" value="1"/>
</dbReference>
<evidence type="ECO:0000313" key="11">
    <source>
        <dbReference type="EMBL" id="SDG77144.1"/>
    </source>
</evidence>
<feature type="transmembrane region" description="Helical" evidence="9">
    <location>
        <begin position="20"/>
        <end position="39"/>
    </location>
</feature>
<dbReference type="EMBL" id="FNDD01000004">
    <property type="protein sequence ID" value="SDG88508.1"/>
    <property type="molecule type" value="Genomic_DNA"/>
</dbReference>
<keyword evidence="7 12" id="KW-0418">Kinase</keyword>
<dbReference type="SUPFAM" id="SSF55874">
    <property type="entry name" value="ATPase domain of HSP90 chaperone/DNA topoisomerase II/histidine kinase"/>
    <property type="match status" value="1"/>
</dbReference>
<evidence type="ECO:0000259" key="10">
    <source>
        <dbReference type="PROSITE" id="PS50109"/>
    </source>
</evidence>
<evidence type="ECO:0000256" key="7">
    <source>
        <dbReference type="ARBA" id="ARBA00022777"/>
    </source>
</evidence>
<evidence type="ECO:0000313" key="13">
    <source>
        <dbReference type="Proteomes" id="UP000198854"/>
    </source>
</evidence>
<dbReference type="OrthoDB" id="9804645at2"/>
<name>A0A1G7XWE3_9VIBR</name>
<dbReference type="AlphaFoldDB" id="A0A1G7XWE3"/>
<dbReference type="EC" id="2.7.13.3" evidence="3"/>
<gene>
    <name evidence="11" type="ORF">SAMN04488136_102270</name>
    <name evidence="12" type="ORF">SAMN04488136_10474</name>
</gene>
<dbReference type="SUPFAM" id="SSF47384">
    <property type="entry name" value="Homodimeric domain of signal transducing histidine kinase"/>
    <property type="match status" value="1"/>
</dbReference>
<proteinExistence type="predicted"/>
<evidence type="ECO:0000256" key="9">
    <source>
        <dbReference type="SAM" id="Phobius"/>
    </source>
</evidence>
<dbReference type="Proteomes" id="UP000198854">
    <property type="component" value="Unassembled WGS sequence"/>
</dbReference>
<evidence type="ECO:0000313" key="12">
    <source>
        <dbReference type="EMBL" id="SDG88508.1"/>
    </source>
</evidence>
<keyword evidence="4" id="KW-1003">Cell membrane</keyword>
<dbReference type="InterPro" id="IPR036890">
    <property type="entry name" value="HATPase_C_sf"/>
</dbReference>
<dbReference type="InterPro" id="IPR003594">
    <property type="entry name" value="HATPase_dom"/>
</dbReference>
<evidence type="ECO:0000256" key="2">
    <source>
        <dbReference type="ARBA" id="ARBA00004651"/>
    </source>
</evidence>
<dbReference type="InterPro" id="IPR036097">
    <property type="entry name" value="HisK_dim/P_sf"/>
</dbReference>
<dbReference type="Pfam" id="PF00512">
    <property type="entry name" value="HisKA"/>
    <property type="match status" value="1"/>
</dbReference>
<dbReference type="Gene3D" id="1.10.287.130">
    <property type="match status" value="1"/>
</dbReference>
<protein>
    <recommendedName>
        <fullName evidence="3">histidine kinase</fullName>
        <ecNumber evidence="3">2.7.13.3</ecNumber>
    </recommendedName>
</protein>
<dbReference type="InterPro" id="IPR005467">
    <property type="entry name" value="His_kinase_dom"/>
</dbReference>
<evidence type="ECO:0000256" key="1">
    <source>
        <dbReference type="ARBA" id="ARBA00000085"/>
    </source>
</evidence>
<evidence type="ECO:0000256" key="3">
    <source>
        <dbReference type="ARBA" id="ARBA00012438"/>
    </source>
</evidence>
<dbReference type="Gene3D" id="3.30.565.10">
    <property type="entry name" value="Histidine kinase-like ATPase, C-terminal domain"/>
    <property type="match status" value="1"/>
</dbReference>
<dbReference type="CDD" id="cd00082">
    <property type="entry name" value="HisKA"/>
    <property type="match status" value="1"/>
</dbReference>
<feature type="domain" description="Histidine kinase" evidence="10">
    <location>
        <begin position="275"/>
        <end position="491"/>
    </location>
</feature>
<dbReference type="PROSITE" id="PS50109">
    <property type="entry name" value="HIS_KIN"/>
    <property type="match status" value="1"/>
</dbReference>
<dbReference type="SMART" id="SM00388">
    <property type="entry name" value="HisKA"/>
    <property type="match status" value="1"/>
</dbReference>
<dbReference type="InterPro" id="IPR050980">
    <property type="entry name" value="2C_sensor_his_kinase"/>
</dbReference>
<keyword evidence="9" id="KW-1133">Transmembrane helix</keyword>
<evidence type="ECO:0000256" key="8">
    <source>
        <dbReference type="ARBA" id="ARBA00023012"/>
    </source>
</evidence>
<keyword evidence="5" id="KW-0597">Phosphoprotein</keyword>
<comment type="catalytic activity">
    <reaction evidence="1">
        <text>ATP + protein L-histidine = ADP + protein N-phospho-L-histidine.</text>
        <dbReference type="EC" id="2.7.13.3"/>
    </reaction>
</comment>
<dbReference type="GO" id="GO:0000155">
    <property type="term" value="F:phosphorelay sensor kinase activity"/>
    <property type="evidence" value="ECO:0007669"/>
    <property type="project" value="InterPro"/>
</dbReference>
<keyword evidence="9" id="KW-0812">Transmembrane</keyword>